<name>A0ABV9P136_9BACI</name>
<keyword evidence="3" id="KW-0067">ATP-binding</keyword>
<feature type="coiled-coil region" evidence="1">
    <location>
        <begin position="167"/>
        <end position="211"/>
    </location>
</feature>
<accession>A0ABV9P136</accession>
<dbReference type="Pfam" id="PF13514">
    <property type="entry name" value="AAA_27"/>
    <property type="match status" value="1"/>
</dbReference>
<dbReference type="InterPro" id="IPR027417">
    <property type="entry name" value="P-loop_NTPase"/>
</dbReference>
<keyword evidence="3" id="KW-0547">Nucleotide-binding</keyword>
<feature type="coiled-coil region" evidence="1">
    <location>
        <begin position="497"/>
        <end position="531"/>
    </location>
</feature>
<keyword evidence="1" id="KW-0175">Coiled coil</keyword>
<keyword evidence="4" id="KW-1185">Reference proteome</keyword>
<evidence type="ECO:0000313" key="4">
    <source>
        <dbReference type="Proteomes" id="UP001595896"/>
    </source>
</evidence>
<dbReference type="SUPFAM" id="SSF52540">
    <property type="entry name" value="P-loop containing nucleoside triphosphate hydrolases"/>
    <property type="match status" value="1"/>
</dbReference>
<dbReference type="PANTHER" id="PTHR41259:SF1">
    <property type="entry name" value="DOUBLE-STRAND BREAK REPAIR RAD50 ATPASE, PUTATIVE-RELATED"/>
    <property type="match status" value="1"/>
</dbReference>
<reference evidence="4" key="1">
    <citation type="journal article" date="2019" name="Int. J. Syst. Evol. Microbiol.">
        <title>The Global Catalogue of Microorganisms (GCM) 10K type strain sequencing project: providing services to taxonomists for standard genome sequencing and annotation.</title>
        <authorList>
            <consortium name="The Broad Institute Genomics Platform"/>
            <consortium name="The Broad Institute Genome Sequencing Center for Infectious Disease"/>
            <person name="Wu L."/>
            <person name="Ma J."/>
        </authorList>
    </citation>
    <scope>NUCLEOTIDE SEQUENCE [LARGE SCALE GENOMIC DNA]</scope>
    <source>
        <strain evidence="4">JCM 12165</strain>
    </source>
</reference>
<dbReference type="RefSeq" id="WP_377910856.1">
    <property type="nucleotide sequence ID" value="NZ_JBHSGK010000021.1"/>
</dbReference>
<dbReference type="GO" id="GO:0005524">
    <property type="term" value="F:ATP binding"/>
    <property type="evidence" value="ECO:0007669"/>
    <property type="project" value="UniProtKB-KW"/>
</dbReference>
<feature type="coiled-coil region" evidence="1">
    <location>
        <begin position="573"/>
        <end position="614"/>
    </location>
</feature>
<evidence type="ECO:0000256" key="1">
    <source>
        <dbReference type="SAM" id="Coils"/>
    </source>
</evidence>
<organism evidence="3 4">
    <name type="scientific">Bacillus daqingensis</name>
    <dbReference type="NCBI Taxonomy" id="872396"/>
    <lineage>
        <taxon>Bacteria</taxon>
        <taxon>Bacillati</taxon>
        <taxon>Bacillota</taxon>
        <taxon>Bacilli</taxon>
        <taxon>Bacillales</taxon>
        <taxon>Bacillaceae</taxon>
        <taxon>Bacillus</taxon>
    </lineage>
</organism>
<comment type="caution">
    <text evidence="3">The sequence shown here is derived from an EMBL/GenBank/DDBJ whole genome shotgun (WGS) entry which is preliminary data.</text>
</comment>
<feature type="domain" description="YhaN AAA" evidence="2">
    <location>
        <begin position="1"/>
        <end position="185"/>
    </location>
</feature>
<dbReference type="Proteomes" id="UP001595896">
    <property type="component" value="Unassembled WGS sequence"/>
</dbReference>
<dbReference type="InterPro" id="IPR038734">
    <property type="entry name" value="YhaN_AAA"/>
</dbReference>
<feature type="coiled-coil region" evidence="1">
    <location>
        <begin position="302"/>
        <end position="329"/>
    </location>
</feature>
<protein>
    <submittedName>
        <fullName evidence="3">ATP-binding protein</fullName>
    </submittedName>
</protein>
<proteinExistence type="predicted"/>
<gene>
    <name evidence="3" type="ORF">ACFO4L_16995</name>
</gene>
<dbReference type="PANTHER" id="PTHR41259">
    <property type="entry name" value="DOUBLE-STRAND BREAK REPAIR RAD50 ATPASE, PUTATIVE-RELATED"/>
    <property type="match status" value="1"/>
</dbReference>
<sequence>MKLTRIYIRSYYKWKDQFWELENRTIFTGKNEAGKTTIMAFIEGVLFGFSDQEMTGAGGSLLFEESGTSWLIEREQKRTIRGERSIYCNGEPYHGELLTDISLPIFRSLYRLDLDHLQDMQKRDSQEVGSLLYDTSFSGLKRLIEEDKRRSKDRTKLFKPRGRKTELNETAAKLDQLQQQIKQAEQELDRYEQLKEEDALLEEEQKTITSKRQTGEAKRREAEILAKLQPIKVNWLNWKAKAADSGLLSVTTAAAYREKEELQADLYEKKRTLLNTMKQPAAFEEEAELARLRTLVRAFPERRVLDNQLEEAGASLAQLQQEQQTLEQENPAAIPLRQLPAADVLAERTAELGGRLPSLTWWLPTTILLMLAAAGFLAAEYVTAVLALIGGVISAAVSLYLKNKPQEAPGDAYYELSTAERETLLSLKQRYDKAADKTASYEREYRISAGKLDALMEGAASYAGNASSPSEMEGILQVKLERLERSSLASEEEQRRFRSQQTELNAIETRLSSLERELAELRRQADEEDRTAFDQLLRRFEAGREAELEAENCFNRMLDLVPDRKVLLRLLELPYEAAALDELEESLQELEAKAVQTERKSAETKLLIKQLEEEGTYEVLTQQYYELQESLASSARRWAVLEAAGAAVQKLTDTYEKEKLPAVMKRTSDLFNRMTKGRYVSISMPGEGSFAAESHTGKLFNPDQLSRGTRELLYTALRLSLTAERERFPLIMDEPVVNMDKDRRTAFFKEASAHPSQLIFFTCHGQIEEEWLQAAGGKRHLLER</sequence>
<dbReference type="EMBL" id="JBHSGK010000021">
    <property type="protein sequence ID" value="MFC4738271.1"/>
    <property type="molecule type" value="Genomic_DNA"/>
</dbReference>
<dbReference type="Gene3D" id="3.40.50.300">
    <property type="entry name" value="P-loop containing nucleotide triphosphate hydrolases"/>
    <property type="match status" value="2"/>
</dbReference>
<evidence type="ECO:0000259" key="2">
    <source>
        <dbReference type="Pfam" id="PF13514"/>
    </source>
</evidence>
<evidence type="ECO:0000313" key="3">
    <source>
        <dbReference type="EMBL" id="MFC4738271.1"/>
    </source>
</evidence>